<evidence type="ECO:0000313" key="6">
    <source>
        <dbReference type="WBParaSite" id="PSAMB.scaffold3781size16928.g22494.t1"/>
    </source>
</evidence>
<dbReference type="GO" id="GO:0030576">
    <property type="term" value="P:Cajal body organization"/>
    <property type="evidence" value="ECO:0007669"/>
    <property type="project" value="TreeGrafter"/>
</dbReference>
<dbReference type="InterPro" id="IPR001680">
    <property type="entry name" value="WD40_rpt"/>
</dbReference>
<dbReference type="SMART" id="SM00320">
    <property type="entry name" value="WD40"/>
    <property type="match status" value="7"/>
</dbReference>
<comment type="similarity">
    <text evidence="1">Belongs to the TCAB1 family.</text>
</comment>
<dbReference type="Gene3D" id="2.130.10.10">
    <property type="entry name" value="YVTN repeat-like/Quinoprotein amine dehydrogenase"/>
    <property type="match status" value="1"/>
</dbReference>
<evidence type="ECO:0000256" key="2">
    <source>
        <dbReference type="ARBA" id="ARBA00041558"/>
    </source>
</evidence>
<name>A0A914WEB4_9BILA</name>
<evidence type="ECO:0000256" key="1">
    <source>
        <dbReference type="ARBA" id="ARBA00038279"/>
    </source>
</evidence>
<reference evidence="6" key="1">
    <citation type="submission" date="2022-11" db="UniProtKB">
        <authorList>
            <consortium name="WormBaseParasite"/>
        </authorList>
    </citation>
    <scope>IDENTIFICATION</scope>
</reference>
<feature type="compositionally biased region" description="Low complexity" evidence="4">
    <location>
        <begin position="38"/>
        <end position="48"/>
    </location>
</feature>
<evidence type="ECO:0000313" key="5">
    <source>
        <dbReference type="Proteomes" id="UP000887566"/>
    </source>
</evidence>
<dbReference type="InterPro" id="IPR051150">
    <property type="entry name" value="SWT21/TCAB1_mRNA_Telomere"/>
</dbReference>
<organism evidence="5 6">
    <name type="scientific">Plectus sambesii</name>
    <dbReference type="NCBI Taxonomy" id="2011161"/>
    <lineage>
        <taxon>Eukaryota</taxon>
        <taxon>Metazoa</taxon>
        <taxon>Ecdysozoa</taxon>
        <taxon>Nematoda</taxon>
        <taxon>Chromadorea</taxon>
        <taxon>Plectida</taxon>
        <taxon>Plectina</taxon>
        <taxon>Plectoidea</taxon>
        <taxon>Plectidae</taxon>
        <taxon>Plectus</taxon>
    </lineage>
</organism>
<dbReference type="Proteomes" id="UP000887566">
    <property type="component" value="Unplaced"/>
</dbReference>
<keyword evidence="3" id="KW-0853">WD repeat</keyword>
<feature type="region of interest" description="Disordered" evidence="4">
    <location>
        <begin position="1"/>
        <end position="105"/>
    </location>
</feature>
<dbReference type="InterPro" id="IPR015943">
    <property type="entry name" value="WD40/YVTN_repeat-like_dom_sf"/>
</dbReference>
<keyword evidence="5" id="KW-1185">Reference proteome</keyword>
<evidence type="ECO:0000256" key="3">
    <source>
        <dbReference type="PROSITE-ProRule" id="PRU00221"/>
    </source>
</evidence>
<dbReference type="AlphaFoldDB" id="A0A914WEB4"/>
<protein>
    <recommendedName>
        <fullName evidence="2">WD repeat-containing protein 79</fullName>
    </recommendedName>
</protein>
<dbReference type="SUPFAM" id="SSF50978">
    <property type="entry name" value="WD40 repeat-like"/>
    <property type="match status" value="1"/>
</dbReference>
<feature type="compositionally biased region" description="Polar residues" evidence="4">
    <location>
        <begin position="62"/>
        <end position="88"/>
    </location>
</feature>
<feature type="compositionally biased region" description="Basic and acidic residues" evidence="4">
    <location>
        <begin position="1"/>
        <end position="14"/>
    </location>
</feature>
<dbReference type="PANTHER" id="PTHR13211:SF0">
    <property type="entry name" value="TELOMERASE CAJAL BODY PROTEIN 1"/>
    <property type="match status" value="1"/>
</dbReference>
<dbReference type="InterPro" id="IPR036322">
    <property type="entry name" value="WD40_repeat_dom_sf"/>
</dbReference>
<dbReference type="Pfam" id="PF00400">
    <property type="entry name" value="WD40"/>
    <property type="match status" value="1"/>
</dbReference>
<sequence length="505" mass="56226">MEEEKVDASADDRPPSPVITPREEKRKTRMATEGTAFLLAQLRAQAQPQPTPSNVPVLPDPSGQSVPVVSTQQNAPLSSAPPHQSQLIHSSLHDDDDSSSKKPRLEETVVLVETTATVLKERPVIDYDFTKEASLICTEADSFADSTLDFKFSSKIRCNNYLKGCKWSPNGELLLTSAEDRKTRTFRLHENDQQLDLVSGVPQGDLIYDFCWHPDEGAMKYVTTTRDHPIHVWDAQTGERQATFRGINHLDELSSAQSLRFSLDGRKLYAGYNKQIRLFDFNRPGSTCQTIPTYVKGLDGQKSIVSCMAMNPMMDGVYAVACYGPSIGLYSDRTMALDCLFGGHSGGITHMLFSNDGNFLFTGGRKDCDITCWDLRFPGQALCRFQRTVDTNQRIYFDIDAQNRYLVSGSSDGVFSVWDLSHIWTNSGEYVEPILQQRAHKSAVNGVSLHPTRAVMATSSGQRVFPIPMSDEDDSDDSEGYVRSDCPSKLDNSIKLWSFASSKLL</sequence>
<evidence type="ECO:0000256" key="4">
    <source>
        <dbReference type="SAM" id="MobiDB-lite"/>
    </source>
</evidence>
<dbReference type="GO" id="GO:0015030">
    <property type="term" value="C:Cajal body"/>
    <property type="evidence" value="ECO:0007669"/>
    <property type="project" value="TreeGrafter"/>
</dbReference>
<dbReference type="WBParaSite" id="PSAMB.scaffold3781size16928.g22494.t1">
    <property type="protein sequence ID" value="PSAMB.scaffold3781size16928.g22494.t1"/>
    <property type="gene ID" value="PSAMB.scaffold3781size16928.g22494"/>
</dbReference>
<accession>A0A914WEB4</accession>
<proteinExistence type="inferred from homology"/>
<dbReference type="PROSITE" id="PS50082">
    <property type="entry name" value="WD_REPEATS_2"/>
    <property type="match status" value="1"/>
</dbReference>
<feature type="repeat" description="WD" evidence="3">
    <location>
        <begin position="403"/>
        <end position="421"/>
    </location>
</feature>
<dbReference type="PANTHER" id="PTHR13211">
    <property type="entry name" value="TELOMERASE CAJAL BODY PROTEIN 1"/>
    <property type="match status" value="1"/>
</dbReference>
<dbReference type="GO" id="GO:0003723">
    <property type="term" value="F:RNA binding"/>
    <property type="evidence" value="ECO:0007669"/>
    <property type="project" value="TreeGrafter"/>
</dbReference>